<accession>A0AAV6VZJ5</accession>
<keyword evidence="1" id="KW-1133">Transmembrane helix</keyword>
<comment type="caution">
    <text evidence="3">The sequence shown here is derived from an EMBL/GenBank/DDBJ whole genome shotgun (WGS) entry which is preliminary data.</text>
</comment>
<keyword evidence="1" id="KW-0812">Transmembrane</keyword>
<organism evidence="3 4">
    <name type="scientific">Oedothorax gibbosus</name>
    <dbReference type="NCBI Taxonomy" id="931172"/>
    <lineage>
        <taxon>Eukaryota</taxon>
        <taxon>Metazoa</taxon>
        <taxon>Ecdysozoa</taxon>
        <taxon>Arthropoda</taxon>
        <taxon>Chelicerata</taxon>
        <taxon>Arachnida</taxon>
        <taxon>Araneae</taxon>
        <taxon>Araneomorphae</taxon>
        <taxon>Entelegynae</taxon>
        <taxon>Araneoidea</taxon>
        <taxon>Linyphiidae</taxon>
        <taxon>Erigoninae</taxon>
        <taxon>Oedothorax</taxon>
    </lineage>
</organism>
<dbReference type="EMBL" id="JAFNEN010000001">
    <property type="protein sequence ID" value="KAG8202009.1"/>
    <property type="molecule type" value="Genomic_DNA"/>
</dbReference>
<sequence>MAIDWWSLNGFAAWVFGWLHPDGSFMVVLLMKNLSKTPFYTCSFEILLRLNREVFLRPDLGCKYLI</sequence>
<evidence type="ECO:0000256" key="1">
    <source>
        <dbReference type="SAM" id="Phobius"/>
    </source>
</evidence>
<evidence type="ECO:0000313" key="4">
    <source>
        <dbReference type="Proteomes" id="UP000827092"/>
    </source>
</evidence>
<feature type="transmembrane region" description="Helical" evidence="1">
    <location>
        <begin position="12"/>
        <end position="31"/>
    </location>
</feature>
<dbReference type="AlphaFoldDB" id="A0AAV6VZJ5"/>
<reference evidence="3 4" key="1">
    <citation type="journal article" date="2022" name="Nat. Ecol. Evol.">
        <title>A masculinizing supergene underlies an exaggerated male reproductive morph in a spider.</title>
        <authorList>
            <person name="Hendrickx F."/>
            <person name="De Corte Z."/>
            <person name="Sonet G."/>
            <person name="Van Belleghem S.M."/>
            <person name="Kostlbacher S."/>
            <person name="Vangestel C."/>
        </authorList>
    </citation>
    <scope>NUCLEOTIDE SEQUENCE [LARGE SCALE GENOMIC DNA]</scope>
    <source>
        <strain evidence="3">W744_W776</strain>
    </source>
</reference>
<protein>
    <submittedName>
        <fullName evidence="3">Uncharacterized protein</fullName>
    </submittedName>
</protein>
<keyword evidence="4" id="KW-1185">Reference proteome</keyword>
<dbReference type="EMBL" id="JAFNEN010000001">
    <property type="protein sequence ID" value="KAG8202008.1"/>
    <property type="molecule type" value="Genomic_DNA"/>
</dbReference>
<keyword evidence="1" id="KW-0472">Membrane</keyword>
<evidence type="ECO:0000313" key="2">
    <source>
        <dbReference type="EMBL" id="KAG8202008.1"/>
    </source>
</evidence>
<evidence type="ECO:0000313" key="3">
    <source>
        <dbReference type="EMBL" id="KAG8202009.1"/>
    </source>
</evidence>
<proteinExistence type="predicted"/>
<name>A0AAV6VZJ5_9ARAC</name>
<dbReference type="Proteomes" id="UP000827092">
    <property type="component" value="Unassembled WGS sequence"/>
</dbReference>
<gene>
    <name evidence="2" type="ORF">JTE90_010379</name>
    <name evidence="3" type="ORF">JTE90_010380</name>
</gene>